<keyword evidence="2" id="KW-1185">Reference proteome</keyword>
<dbReference type="EMBL" id="CP111027">
    <property type="protein sequence ID" value="WAR29364.1"/>
    <property type="molecule type" value="Genomic_DNA"/>
</dbReference>
<organism evidence="1 2">
    <name type="scientific">Mya arenaria</name>
    <name type="common">Soft-shell clam</name>
    <dbReference type="NCBI Taxonomy" id="6604"/>
    <lineage>
        <taxon>Eukaryota</taxon>
        <taxon>Metazoa</taxon>
        <taxon>Spiralia</taxon>
        <taxon>Lophotrochozoa</taxon>
        <taxon>Mollusca</taxon>
        <taxon>Bivalvia</taxon>
        <taxon>Autobranchia</taxon>
        <taxon>Heteroconchia</taxon>
        <taxon>Euheterodonta</taxon>
        <taxon>Imparidentia</taxon>
        <taxon>Neoheterodontei</taxon>
        <taxon>Myida</taxon>
        <taxon>Myoidea</taxon>
        <taxon>Myidae</taxon>
        <taxon>Mya</taxon>
    </lineage>
</organism>
<feature type="non-terminal residue" evidence="1">
    <location>
        <position position="105"/>
    </location>
</feature>
<reference evidence="1" key="1">
    <citation type="submission" date="2022-11" db="EMBL/GenBank/DDBJ databases">
        <title>Centuries of genome instability and evolution in soft-shell clam transmissible cancer (bioRxiv).</title>
        <authorList>
            <person name="Hart S.F.M."/>
            <person name="Yonemitsu M.A."/>
            <person name="Giersch R.M."/>
            <person name="Beal B.F."/>
            <person name="Arriagada G."/>
            <person name="Davis B.W."/>
            <person name="Ostrander E.A."/>
            <person name="Goff S.P."/>
            <person name="Metzger M.J."/>
        </authorList>
    </citation>
    <scope>NUCLEOTIDE SEQUENCE</scope>
    <source>
        <strain evidence="1">MELC-2E11</strain>
        <tissue evidence="1">Siphon/mantle</tissue>
    </source>
</reference>
<protein>
    <submittedName>
        <fullName evidence="1">Uncharacterized protein</fullName>
    </submittedName>
</protein>
<evidence type="ECO:0000313" key="1">
    <source>
        <dbReference type="EMBL" id="WAR29364.1"/>
    </source>
</evidence>
<accession>A0ABY7G7M9</accession>
<evidence type="ECO:0000313" key="2">
    <source>
        <dbReference type="Proteomes" id="UP001164746"/>
    </source>
</evidence>
<sequence length="105" mass="12438">TERPIERLKENYLRLQDENLKIEKRHQRTKQLGKYCFLYYWLHSDCHVSLETPARTYISIHPPDTKGFHPNQLNVVQSLEEDIKRLGDPVEIIPLVGLNVDEIDE</sequence>
<gene>
    <name evidence="1" type="ORF">MAR_002932</name>
</gene>
<feature type="non-terminal residue" evidence="1">
    <location>
        <position position="1"/>
    </location>
</feature>
<dbReference type="Proteomes" id="UP001164746">
    <property type="component" value="Chromosome 16"/>
</dbReference>
<proteinExistence type="predicted"/>
<name>A0ABY7G7M9_MYAAR</name>